<feature type="transmembrane region" description="Helical" evidence="1">
    <location>
        <begin position="12"/>
        <end position="30"/>
    </location>
</feature>
<dbReference type="RefSeq" id="WP_104984412.1">
    <property type="nucleotide sequence ID" value="NZ_CP012673.1"/>
</dbReference>
<gene>
    <name evidence="2" type="primary">spr</name>
    <name evidence="2" type="ORF">SOCE26_076620</name>
</gene>
<feature type="transmembrane region" description="Helical" evidence="1">
    <location>
        <begin position="42"/>
        <end position="64"/>
    </location>
</feature>
<evidence type="ECO:0000313" key="3">
    <source>
        <dbReference type="Proteomes" id="UP000238348"/>
    </source>
</evidence>
<keyword evidence="1" id="KW-0812">Transmembrane</keyword>
<feature type="transmembrane region" description="Helical" evidence="1">
    <location>
        <begin position="109"/>
        <end position="131"/>
    </location>
</feature>
<accession>A0A2L0F3P5</accession>
<proteinExistence type="predicted"/>
<dbReference type="EMBL" id="CP012673">
    <property type="protein sequence ID" value="AUX46157.1"/>
    <property type="molecule type" value="Genomic_DNA"/>
</dbReference>
<keyword evidence="1" id="KW-0472">Membrane</keyword>
<reference evidence="2 3" key="1">
    <citation type="submission" date="2015-09" db="EMBL/GenBank/DDBJ databases">
        <title>Sorangium comparison.</title>
        <authorList>
            <person name="Zaburannyi N."/>
            <person name="Bunk B."/>
            <person name="Overmann J."/>
            <person name="Mueller R."/>
        </authorList>
    </citation>
    <scope>NUCLEOTIDE SEQUENCE [LARGE SCALE GENOMIC DNA]</scope>
    <source>
        <strain evidence="2 3">So ce26</strain>
    </source>
</reference>
<sequence length="212" mass="21960">MTPWLTLALLGAYHGINPGMGWLFAVALGLQEKSGRAVRRALVPIAVGHAISIGLTVALLGLGLTSLPAGALRAITAIALVAFGVLKLVRPRHPRWVGMRVGFRDLTWWSFLMATAHGAGLMLLPVFLLGADNPAPCPGGGCHNAAGLSLTSLPGYLAAILLHTAAMLAAAAAVALVVYHKLGVAILRTAWLNLDRVWAVALIGAGLIAILL</sequence>
<feature type="transmembrane region" description="Helical" evidence="1">
    <location>
        <begin position="156"/>
        <end position="179"/>
    </location>
</feature>
<evidence type="ECO:0000256" key="1">
    <source>
        <dbReference type="SAM" id="Phobius"/>
    </source>
</evidence>
<feature type="transmembrane region" description="Helical" evidence="1">
    <location>
        <begin position="70"/>
        <end position="89"/>
    </location>
</feature>
<evidence type="ECO:0000313" key="2">
    <source>
        <dbReference type="EMBL" id="AUX46157.1"/>
    </source>
</evidence>
<protein>
    <submittedName>
        <fullName evidence="2">Membrane protein</fullName>
    </submittedName>
</protein>
<organism evidence="2 3">
    <name type="scientific">Sorangium cellulosum</name>
    <name type="common">Polyangium cellulosum</name>
    <dbReference type="NCBI Taxonomy" id="56"/>
    <lineage>
        <taxon>Bacteria</taxon>
        <taxon>Pseudomonadati</taxon>
        <taxon>Myxococcota</taxon>
        <taxon>Polyangia</taxon>
        <taxon>Polyangiales</taxon>
        <taxon>Polyangiaceae</taxon>
        <taxon>Sorangium</taxon>
    </lineage>
</organism>
<feature type="transmembrane region" description="Helical" evidence="1">
    <location>
        <begin position="191"/>
        <end position="211"/>
    </location>
</feature>
<name>A0A2L0F3P5_SORCE</name>
<keyword evidence="1" id="KW-1133">Transmembrane helix</keyword>
<dbReference type="OrthoDB" id="8850092at2"/>
<dbReference type="AlphaFoldDB" id="A0A2L0F3P5"/>
<dbReference type="Proteomes" id="UP000238348">
    <property type="component" value="Chromosome"/>
</dbReference>